<evidence type="ECO:0000256" key="6">
    <source>
        <dbReference type="ARBA" id="ARBA00022691"/>
    </source>
</evidence>
<name>A0A8J6YYI3_9RHOB</name>
<dbReference type="Pfam" id="PF01739">
    <property type="entry name" value="CheR"/>
    <property type="match status" value="1"/>
</dbReference>
<feature type="active site" evidence="10">
    <location>
        <position position="143"/>
    </location>
</feature>
<dbReference type="AlphaFoldDB" id="A0A8J6YYI3"/>
<dbReference type="CDD" id="cd00130">
    <property type="entry name" value="PAS"/>
    <property type="match status" value="1"/>
</dbReference>
<keyword evidence="11" id="KW-0175">Coiled coil</keyword>
<evidence type="ECO:0000256" key="4">
    <source>
        <dbReference type="ARBA" id="ARBA00022603"/>
    </source>
</evidence>
<dbReference type="InterPro" id="IPR022641">
    <property type="entry name" value="CheR_N"/>
</dbReference>
<dbReference type="GO" id="GO:0006935">
    <property type="term" value="P:chemotaxis"/>
    <property type="evidence" value="ECO:0007669"/>
    <property type="project" value="UniProtKB-UniRule"/>
</dbReference>
<dbReference type="RefSeq" id="WP_193181837.1">
    <property type="nucleotide sequence ID" value="NZ_JACVXA010000021.1"/>
</dbReference>
<dbReference type="NCBIfam" id="TIGR00229">
    <property type="entry name" value="sensory_box"/>
    <property type="match status" value="1"/>
</dbReference>
<comment type="catalytic activity">
    <reaction evidence="2">
        <text>L-glutamyl-[protein] + S-adenosyl-L-methionine = [protein]-L-glutamate 5-O-methyl ester + S-adenosyl-L-homocysteine</text>
        <dbReference type="Rhea" id="RHEA:24452"/>
        <dbReference type="Rhea" id="RHEA-COMP:10208"/>
        <dbReference type="Rhea" id="RHEA-COMP:10311"/>
        <dbReference type="ChEBI" id="CHEBI:29973"/>
        <dbReference type="ChEBI" id="CHEBI:57856"/>
        <dbReference type="ChEBI" id="CHEBI:59789"/>
        <dbReference type="ChEBI" id="CHEBI:82795"/>
        <dbReference type="EC" id="2.1.1.80"/>
    </reaction>
</comment>
<dbReference type="InterPro" id="IPR022642">
    <property type="entry name" value="CheR_C"/>
</dbReference>
<evidence type="ECO:0000256" key="1">
    <source>
        <dbReference type="ARBA" id="ARBA00000085"/>
    </source>
</evidence>
<dbReference type="PROSITE" id="PS50122">
    <property type="entry name" value="CHEB"/>
    <property type="match status" value="1"/>
</dbReference>
<feature type="domain" description="CheR-type methyltransferase" evidence="14">
    <location>
        <begin position="203"/>
        <end position="475"/>
    </location>
</feature>
<feature type="domain" description="PAS" evidence="12">
    <location>
        <begin position="834"/>
        <end position="903"/>
    </location>
</feature>
<dbReference type="Gene3D" id="3.40.50.150">
    <property type="entry name" value="Vaccinia Virus protein VP39"/>
    <property type="match status" value="1"/>
</dbReference>
<dbReference type="SUPFAM" id="SSF55785">
    <property type="entry name" value="PYP-like sensor domain (PAS domain)"/>
    <property type="match status" value="1"/>
</dbReference>
<dbReference type="InterPro" id="IPR036890">
    <property type="entry name" value="HATPase_C_sf"/>
</dbReference>
<organism evidence="15 16">
    <name type="scientific">Mangrovicoccus algicola</name>
    <dbReference type="NCBI Taxonomy" id="2771008"/>
    <lineage>
        <taxon>Bacteria</taxon>
        <taxon>Pseudomonadati</taxon>
        <taxon>Pseudomonadota</taxon>
        <taxon>Alphaproteobacteria</taxon>
        <taxon>Rhodobacterales</taxon>
        <taxon>Paracoccaceae</taxon>
        <taxon>Mangrovicoccus</taxon>
    </lineage>
</organism>
<evidence type="ECO:0000256" key="10">
    <source>
        <dbReference type="PROSITE-ProRule" id="PRU00050"/>
    </source>
</evidence>
<evidence type="ECO:0000256" key="9">
    <source>
        <dbReference type="ARBA" id="ARBA00022840"/>
    </source>
</evidence>
<evidence type="ECO:0000313" key="16">
    <source>
        <dbReference type="Proteomes" id="UP000609121"/>
    </source>
</evidence>
<dbReference type="CDD" id="cd16434">
    <property type="entry name" value="CheB-CheR_fusion"/>
    <property type="match status" value="1"/>
</dbReference>
<dbReference type="InterPro" id="IPR029063">
    <property type="entry name" value="SAM-dependent_MTases_sf"/>
</dbReference>
<proteinExistence type="predicted"/>
<dbReference type="Gene3D" id="3.40.50.180">
    <property type="entry name" value="Methylesterase CheB, C-terminal domain"/>
    <property type="match status" value="1"/>
</dbReference>
<dbReference type="InterPro" id="IPR050903">
    <property type="entry name" value="Bact_Chemotaxis_MeTrfase"/>
</dbReference>
<dbReference type="PROSITE" id="PS50112">
    <property type="entry name" value="PAS"/>
    <property type="match status" value="1"/>
</dbReference>
<dbReference type="Gene3D" id="1.10.155.10">
    <property type="entry name" value="Chemotaxis receptor methyltransferase CheR, N-terminal domain"/>
    <property type="match status" value="1"/>
</dbReference>
<keyword evidence="10" id="KW-0145">Chemotaxis</keyword>
<evidence type="ECO:0000256" key="2">
    <source>
        <dbReference type="ARBA" id="ARBA00001541"/>
    </source>
</evidence>
<comment type="catalytic activity">
    <reaction evidence="1">
        <text>ATP + protein L-histidine = ADP + protein N-phospho-L-histidine.</text>
        <dbReference type="EC" id="2.7.13.3"/>
    </reaction>
</comment>
<reference evidence="15" key="1">
    <citation type="submission" date="2020-09" db="EMBL/GenBank/DDBJ databases">
        <title>A novel bacterium of genus Mangrovicoccus, isolated from South China Sea.</title>
        <authorList>
            <person name="Huang H."/>
            <person name="Mo K."/>
            <person name="Hu Y."/>
        </authorList>
    </citation>
    <scope>NUCLEOTIDE SEQUENCE</scope>
    <source>
        <strain evidence="15">HB182678</strain>
    </source>
</reference>
<dbReference type="Gene3D" id="3.30.565.10">
    <property type="entry name" value="Histidine kinase-like ATPase, C-terminal domain"/>
    <property type="match status" value="1"/>
</dbReference>
<dbReference type="Pfam" id="PF07536">
    <property type="entry name" value="HWE_HK"/>
    <property type="match status" value="1"/>
</dbReference>
<keyword evidence="4" id="KW-0489">Methyltransferase</keyword>
<evidence type="ECO:0000259" key="13">
    <source>
        <dbReference type="PROSITE" id="PS50122"/>
    </source>
</evidence>
<keyword evidence="3" id="KW-0597">Phosphoprotein</keyword>
<dbReference type="Pfam" id="PF08448">
    <property type="entry name" value="PAS_4"/>
    <property type="match status" value="1"/>
</dbReference>
<dbReference type="InterPro" id="IPR013656">
    <property type="entry name" value="PAS_4"/>
</dbReference>
<dbReference type="GO" id="GO:0032259">
    <property type="term" value="P:methylation"/>
    <property type="evidence" value="ECO:0007669"/>
    <property type="project" value="UniProtKB-KW"/>
</dbReference>
<keyword evidence="10" id="KW-0378">Hydrolase</keyword>
<dbReference type="SUPFAM" id="SSF47757">
    <property type="entry name" value="Chemotaxis receptor methyltransferase CheR, N-terminal domain"/>
    <property type="match status" value="1"/>
</dbReference>
<feature type="active site" evidence="10">
    <location>
        <position position="51"/>
    </location>
</feature>
<dbReference type="GO" id="GO:0008984">
    <property type="term" value="F:protein-glutamate methylesterase activity"/>
    <property type="evidence" value="ECO:0007669"/>
    <property type="project" value="InterPro"/>
</dbReference>
<dbReference type="InterPro" id="IPR036804">
    <property type="entry name" value="CheR_N_sf"/>
</dbReference>
<dbReference type="Pfam" id="PF13596">
    <property type="entry name" value="PAS_10"/>
    <property type="match status" value="1"/>
</dbReference>
<evidence type="ECO:0000256" key="7">
    <source>
        <dbReference type="ARBA" id="ARBA00022741"/>
    </source>
</evidence>
<dbReference type="Proteomes" id="UP000609121">
    <property type="component" value="Unassembled WGS sequence"/>
</dbReference>
<dbReference type="SMART" id="SM00138">
    <property type="entry name" value="MeTrc"/>
    <property type="match status" value="1"/>
</dbReference>
<evidence type="ECO:0000256" key="3">
    <source>
        <dbReference type="ARBA" id="ARBA00022553"/>
    </source>
</evidence>
<keyword evidence="7" id="KW-0547">Nucleotide-binding</keyword>
<dbReference type="InterPro" id="IPR011102">
    <property type="entry name" value="Sig_transdc_His_kinase_HWE"/>
</dbReference>
<dbReference type="InterPro" id="IPR035965">
    <property type="entry name" value="PAS-like_dom_sf"/>
</dbReference>
<dbReference type="GO" id="GO:0000156">
    <property type="term" value="F:phosphorelay response regulator activity"/>
    <property type="evidence" value="ECO:0007669"/>
    <property type="project" value="InterPro"/>
</dbReference>
<evidence type="ECO:0000259" key="14">
    <source>
        <dbReference type="PROSITE" id="PS50123"/>
    </source>
</evidence>
<dbReference type="Pfam" id="PF03705">
    <property type="entry name" value="CheR_N"/>
    <property type="match status" value="1"/>
</dbReference>
<dbReference type="SMART" id="SM00911">
    <property type="entry name" value="HWE_HK"/>
    <property type="match status" value="1"/>
</dbReference>
<dbReference type="InterPro" id="IPR000014">
    <property type="entry name" value="PAS"/>
</dbReference>
<evidence type="ECO:0000259" key="12">
    <source>
        <dbReference type="PROSITE" id="PS50112"/>
    </source>
</evidence>
<evidence type="ECO:0000256" key="8">
    <source>
        <dbReference type="ARBA" id="ARBA00022777"/>
    </source>
</evidence>
<protein>
    <submittedName>
        <fullName evidence="15">PAS domain-containing protein</fullName>
    </submittedName>
</protein>
<keyword evidence="8" id="KW-0418">Kinase</keyword>
<keyword evidence="5" id="KW-0808">Transferase</keyword>
<feature type="coiled-coil region" evidence="11">
    <location>
        <begin position="639"/>
        <end position="705"/>
    </location>
</feature>
<dbReference type="SUPFAM" id="SSF53335">
    <property type="entry name" value="S-adenosyl-L-methionine-dependent methyltransferases"/>
    <property type="match status" value="1"/>
</dbReference>
<dbReference type="GO" id="GO:0004673">
    <property type="term" value="F:protein histidine kinase activity"/>
    <property type="evidence" value="ECO:0007669"/>
    <property type="project" value="UniProtKB-EC"/>
</dbReference>
<feature type="coiled-coil region" evidence="11">
    <location>
        <begin position="948"/>
        <end position="982"/>
    </location>
</feature>
<dbReference type="EMBL" id="JACVXA010000021">
    <property type="protein sequence ID" value="MBE3638331.1"/>
    <property type="molecule type" value="Genomic_DNA"/>
</dbReference>
<dbReference type="GO" id="GO:0005737">
    <property type="term" value="C:cytoplasm"/>
    <property type="evidence" value="ECO:0007669"/>
    <property type="project" value="InterPro"/>
</dbReference>
<keyword evidence="9" id="KW-0067">ATP-binding</keyword>
<keyword evidence="6" id="KW-0949">S-adenosyl-L-methionine</keyword>
<sequence length="1159" mass="128113">MDGSTAGQAEDRDARTVIVGVGASAGGLEAFQDLFSRLQVGHRIAMVLVQHLDPDHESLLQDLLRKRTETPVQTITQDMEVEPGNIYLIPPGQALTIEDGILRLAGFDSPRGQRRPIDVFFESLARDRGDRAVGIVLSGTGSDGSNGIKAIKAAGGLVFAQDPGQSRYDGMPKSAIATGAVDLILRTEEMVDALADFFDRKSGLEPAIESDREFIDKVFKHVRYHTGHDFTHYKHSTLMRRLSLRMSVLGITSPTDYVKRLIQDRDEARRLIHDVLINVTGFFRDPEAWDRLRTAVLPQILKGRGRDEEVRIWVPGCSSGQEAYTMAMLLSEELSRVSAHPQVVIFGTDIDDEALAQARRGVYPASIIDEVPPNYLQSYFVPTAEGYEVGKALRNMVRFSYQSLIKDPPFSKLDLVSCRNLTIYFEPKLQKIAASVFHYALNPGGFLMLGLSENPTGVAERFEEFEPTTRIFRRDNQLSRPLDLPMGRLSQGLPRMGSDMTPPLSGATPRAMVERAILERHVPPYVVLNSSNAVSYASPGAEDYLRVPSGEQRYDLVSLAVESLASAVRRVLNHLDGEPADPASVEVTAEIRGELRRMVLTARRLPSGEKYLLFDHAGAGDAETVILTPAGGGWDDGYVRSLESELDDARQTIRSTVEELETSNEELKSSNEEMMSMNEELQSSNEELSTINEELQTNIAQLNAVNGDLAGFLESTGLPTVFLDDALNLRRFTPRALDFFRFADSDLGRPLEDIAAMVPTDDLLEGCRAALLTGQLDEMELSTHDGSHNLIARIAPSRHETGSASGVVFTLVDVTDLRSYASEAVTAREEAQRRLQEVEELYRASPIGMALFDLEHRFLRVNHTLAQLTGIPAEAHVGARLETVFPQAPEEVGAALERVARDGTSVIGMEMEAPPLSGDGGVRSWIVDFYPVTDEGRINSIGCNVRDISELRATEDQLRRIMLELQHRVKNMLANVKALINRAKRDRRDPQLVLRTLSERIDSMARTHGLLTAENWQSTRITELLRPELHDVYGAETISTHGPDLRLNARASLAIGLTVHELATNAAKYGALSEKGEHLDIRWMRVDDGEGDQLRLVWTETTKGGVEPPDGNGFGTTLIHAMIEGTLEGRIAFDWNDTGLTCTIEMPYDNATRIAPSPV</sequence>
<dbReference type="Gene3D" id="3.30.450.20">
    <property type="entry name" value="PAS domain"/>
    <property type="match status" value="2"/>
</dbReference>
<evidence type="ECO:0000313" key="15">
    <source>
        <dbReference type="EMBL" id="MBE3638331.1"/>
    </source>
</evidence>
<feature type="active site" evidence="10">
    <location>
        <position position="24"/>
    </location>
</feature>
<dbReference type="Pfam" id="PF01339">
    <property type="entry name" value="CheB_methylest"/>
    <property type="match status" value="1"/>
</dbReference>
<dbReference type="PROSITE" id="PS50123">
    <property type="entry name" value="CHER"/>
    <property type="match status" value="1"/>
</dbReference>
<evidence type="ECO:0000256" key="11">
    <source>
        <dbReference type="SAM" id="Coils"/>
    </source>
</evidence>
<dbReference type="GO" id="GO:0008983">
    <property type="term" value="F:protein-glutamate O-methyltransferase activity"/>
    <property type="evidence" value="ECO:0007669"/>
    <property type="project" value="UniProtKB-EC"/>
</dbReference>
<dbReference type="GO" id="GO:0005524">
    <property type="term" value="F:ATP binding"/>
    <property type="evidence" value="ECO:0007669"/>
    <property type="project" value="UniProtKB-KW"/>
</dbReference>
<accession>A0A8J6YYI3</accession>
<dbReference type="InterPro" id="IPR000780">
    <property type="entry name" value="CheR_MeTrfase"/>
</dbReference>
<dbReference type="InterPro" id="IPR000673">
    <property type="entry name" value="Sig_transdc_resp-reg_Me-estase"/>
</dbReference>
<dbReference type="InterPro" id="IPR035909">
    <property type="entry name" value="CheB_C"/>
</dbReference>
<dbReference type="PANTHER" id="PTHR24422">
    <property type="entry name" value="CHEMOTAXIS PROTEIN METHYLTRANSFERASE"/>
    <property type="match status" value="1"/>
</dbReference>
<evidence type="ECO:0000256" key="5">
    <source>
        <dbReference type="ARBA" id="ARBA00022679"/>
    </source>
</evidence>
<keyword evidence="16" id="KW-1185">Reference proteome</keyword>
<gene>
    <name evidence="15" type="ORF">ICN82_08980</name>
</gene>
<feature type="domain" description="CheB-type methylesterase" evidence="13">
    <location>
        <begin position="18"/>
        <end position="201"/>
    </location>
</feature>
<dbReference type="SUPFAM" id="SSF52738">
    <property type="entry name" value="Methylesterase CheB, C-terminal domain"/>
    <property type="match status" value="1"/>
</dbReference>
<comment type="caution">
    <text evidence="15">The sequence shown here is derived from an EMBL/GenBank/DDBJ whole genome shotgun (WGS) entry which is preliminary data.</text>
</comment>
<dbReference type="PRINTS" id="PR00996">
    <property type="entry name" value="CHERMTFRASE"/>
</dbReference>